<keyword evidence="4" id="KW-1185">Reference proteome</keyword>
<accession>A0A1H8X1M6</accession>
<name>A0A1H8X1M6_9BRAD</name>
<keyword evidence="2" id="KW-1277">Toxin-antitoxin system</keyword>
<dbReference type="InterPro" id="IPR035093">
    <property type="entry name" value="RelE/ParE_toxin_dom_sf"/>
</dbReference>
<dbReference type="Gene3D" id="3.30.2310.20">
    <property type="entry name" value="RelE-like"/>
    <property type="match status" value="1"/>
</dbReference>
<dbReference type="PANTHER" id="PTHR33755">
    <property type="entry name" value="TOXIN PARE1-RELATED"/>
    <property type="match status" value="1"/>
</dbReference>
<organism evidence="3 4">
    <name type="scientific">Rhodopseudomonas pseudopalustris</name>
    <dbReference type="NCBI Taxonomy" id="1513892"/>
    <lineage>
        <taxon>Bacteria</taxon>
        <taxon>Pseudomonadati</taxon>
        <taxon>Pseudomonadota</taxon>
        <taxon>Alphaproteobacteria</taxon>
        <taxon>Hyphomicrobiales</taxon>
        <taxon>Nitrobacteraceae</taxon>
        <taxon>Rhodopseudomonas</taxon>
    </lineage>
</organism>
<protein>
    <submittedName>
        <fullName evidence="3">Toxin ParE1/3/4</fullName>
    </submittedName>
</protein>
<dbReference type="RefSeq" id="WP_062313564.1">
    <property type="nucleotide sequence ID" value="NZ_FODT01000015.1"/>
</dbReference>
<reference evidence="4" key="1">
    <citation type="submission" date="2016-10" db="EMBL/GenBank/DDBJ databases">
        <authorList>
            <person name="Varghese N."/>
            <person name="Submissions S."/>
        </authorList>
    </citation>
    <scope>NUCLEOTIDE SEQUENCE [LARGE SCALE GENOMIC DNA]</scope>
    <source>
        <strain evidence="4">DSM 123</strain>
    </source>
</reference>
<dbReference type="SUPFAM" id="SSF143011">
    <property type="entry name" value="RelE-like"/>
    <property type="match status" value="1"/>
</dbReference>
<dbReference type="EMBL" id="FODT01000015">
    <property type="protein sequence ID" value="SEP33248.1"/>
    <property type="molecule type" value="Genomic_DNA"/>
</dbReference>
<dbReference type="InterPro" id="IPR007712">
    <property type="entry name" value="RelE/ParE_toxin"/>
</dbReference>
<dbReference type="Pfam" id="PF05016">
    <property type="entry name" value="ParE_toxin"/>
    <property type="match status" value="1"/>
</dbReference>
<dbReference type="InterPro" id="IPR051803">
    <property type="entry name" value="TA_system_RelE-like_toxin"/>
</dbReference>
<sequence>MRFRVLLAEDAERDIEDIYRYIASHDSVGSADHVLAALEGACERLSEMPERGNIPKELAGLGITDYRETHYRPYRIIYRIMGRDVVVYCVVDGRRDMQTLLERRLLR</sequence>
<dbReference type="Proteomes" id="UP000199615">
    <property type="component" value="Unassembled WGS sequence"/>
</dbReference>
<dbReference type="OrthoDB" id="9798046at2"/>
<comment type="similarity">
    <text evidence="1">Belongs to the RelE toxin family.</text>
</comment>
<gene>
    <name evidence="3" type="ORF">SAMN05444123_11525</name>
</gene>
<proteinExistence type="inferred from homology"/>
<evidence type="ECO:0000313" key="4">
    <source>
        <dbReference type="Proteomes" id="UP000199615"/>
    </source>
</evidence>
<evidence type="ECO:0000313" key="3">
    <source>
        <dbReference type="EMBL" id="SEP33248.1"/>
    </source>
</evidence>
<dbReference type="AlphaFoldDB" id="A0A1H8X1M6"/>
<evidence type="ECO:0000256" key="2">
    <source>
        <dbReference type="ARBA" id="ARBA00022649"/>
    </source>
</evidence>
<evidence type="ECO:0000256" key="1">
    <source>
        <dbReference type="ARBA" id="ARBA00006226"/>
    </source>
</evidence>